<evidence type="ECO:0000256" key="1">
    <source>
        <dbReference type="ARBA" id="ARBA00004141"/>
    </source>
</evidence>
<evidence type="ECO:0000256" key="4">
    <source>
        <dbReference type="ARBA" id="ARBA00023136"/>
    </source>
</evidence>
<sequence length="588" mass="64709">MKNIFLVFIQDLKRISTNVVAIVVLIGLTVIPSLYAWFNTLSNWDPYGTDSTSRIKVAVASDDPGVTIDGVTVNIGDQIISNLKANTTIGWVFTDSTQEAIDGVYSGDYYAALVLPSDFTSDMVSFLSDSLEHPQIQYYCNQKKNAIAPKITDKAKKAVQSQTNSTFVNTLTKSLVSASSAAITVDFDSLTLDDTTGNSLIDVISGKLTDAYNELQTYNVMLDSLISITQISSDVSSLARSSSSDLPETLDTQAGELAALQKLLDANSVSSLSEVSASLSENVSSIRSVMSSISSLYQDMDGDMNTFTDAITQGQENLTRTQQTLNALMTKLSDSIELLNKIASDPEYDFVNEILGSDPQTLADFIASPVEITTKKIYEISAYGSAVSPFYTVLSIWVGGLIMVAIIHTQVKKSKHLPAGVKPYQKFFGRYLTFYCIGQLQTLLIVLGNLFYIQIQCPHPVLYWFACSVTSLVFTIFMYALTVAFGNIGEALAIIFMVVQVAGSGGTFPIDVLPKVYRMIYRYLPFPYAMDALRETIGGMYGNYYWECIGRLFIYIIIAILIGLVLRKPFEQLNHYMERSKENSGVML</sequence>
<keyword evidence="2 5" id="KW-0812">Transmembrane</keyword>
<keyword evidence="4 5" id="KW-0472">Membrane</keyword>
<dbReference type="Pfam" id="PF12698">
    <property type="entry name" value="ABC2_membrane_3"/>
    <property type="match status" value="2"/>
</dbReference>
<dbReference type="NCBIfam" id="TIGR03062">
    <property type="entry name" value="pip_yhgE_Cterm"/>
    <property type="match status" value="1"/>
</dbReference>
<dbReference type="InterPro" id="IPR017500">
    <property type="entry name" value="Phage_infect_YhgE_N"/>
</dbReference>
<organism evidence="7 8">
    <name type="scientific">Lachnospira intestinalis</name>
    <dbReference type="NCBI Taxonomy" id="3133158"/>
    <lineage>
        <taxon>Bacteria</taxon>
        <taxon>Bacillati</taxon>
        <taxon>Bacillota</taxon>
        <taxon>Clostridia</taxon>
        <taxon>Lachnospirales</taxon>
        <taxon>Lachnospiraceae</taxon>
        <taxon>Lachnospira</taxon>
    </lineage>
</organism>
<reference evidence="7" key="1">
    <citation type="submission" date="2024-03" db="EMBL/GenBank/DDBJ databases">
        <title>Human intestinal bacterial collection.</title>
        <authorList>
            <person name="Pauvert C."/>
            <person name="Hitch T.C.A."/>
            <person name="Clavel T."/>
        </authorList>
    </citation>
    <scope>NUCLEOTIDE SEQUENCE [LARGE SCALE GENOMIC DNA]</scope>
    <source>
        <strain evidence="7">CLA-AA-H89B</strain>
    </source>
</reference>
<evidence type="ECO:0000259" key="6">
    <source>
        <dbReference type="Pfam" id="PF12698"/>
    </source>
</evidence>
<keyword evidence="8" id="KW-1185">Reference proteome</keyword>
<comment type="caution">
    <text evidence="7">The sequence shown here is derived from an EMBL/GenBank/DDBJ whole genome shotgun (WGS) entry which is preliminary data.</text>
</comment>
<evidence type="ECO:0000313" key="8">
    <source>
        <dbReference type="Proteomes" id="UP001546774"/>
    </source>
</evidence>
<dbReference type="InterPro" id="IPR017501">
    <property type="entry name" value="Phage_infect_YhgE_C"/>
</dbReference>
<comment type="subcellular location">
    <subcellularLocation>
        <location evidence="1">Membrane</location>
        <topology evidence="1">Multi-pass membrane protein</topology>
    </subcellularLocation>
</comment>
<dbReference type="PANTHER" id="PTHR43077:SF10">
    <property type="entry name" value="TRANSPORT PERMEASE PROTEIN"/>
    <property type="match status" value="1"/>
</dbReference>
<evidence type="ECO:0000256" key="5">
    <source>
        <dbReference type="SAM" id="Phobius"/>
    </source>
</evidence>
<feature type="transmembrane region" description="Helical" evidence="5">
    <location>
        <begin position="461"/>
        <end position="484"/>
    </location>
</feature>
<dbReference type="InterPro" id="IPR051328">
    <property type="entry name" value="T7SS_ABC-Transporter"/>
</dbReference>
<feature type="domain" description="ABC-2 type transporter transmembrane" evidence="6">
    <location>
        <begin position="252"/>
        <end position="564"/>
    </location>
</feature>
<evidence type="ECO:0000313" key="7">
    <source>
        <dbReference type="EMBL" id="MEQ2554469.1"/>
    </source>
</evidence>
<dbReference type="EMBL" id="JBBMFS010000003">
    <property type="protein sequence ID" value="MEQ2554469.1"/>
    <property type="molecule type" value="Genomic_DNA"/>
</dbReference>
<evidence type="ECO:0000256" key="2">
    <source>
        <dbReference type="ARBA" id="ARBA00022692"/>
    </source>
</evidence>
<evidence type="ECO:0000256" key="3">
    <source>
        <dbReference type="ARBA" id="ARBA00022989"/>
    </source>
</evidence>
<name>A0ABV1H440_9FIRM</name>
<feature type="transmembrane region" description="Helical" evidence="5">
    <location>
        <begin position="544"/>
        <end position="566"/>
    </location>
</feature>
<proteinExistence type="predicted"/>
<feature type="transmembrane region" description="Helical" evidence="5">
    <location>
        <begin position="432"/>
        <end position="455"/>
    </location>
</feature>
<dbReference type="PANTHER" id="PTHR43077">
    <property type="entry name" value="TRANSPORT PERMEASE YVFS-RELATED"/>
    <property type="match status" value="1"/>
</dbReference>
<feature type="transmembrane region" description="Helical" evidence="5">
    <location>
        <begin position="491"/>
        <end position="510"/>
    </location>
</feature>
<gene>
    <name evidence="7" type="ORF">WMO37_05470</name>
</gene>
<protein>
    <submittedName>
        <fullName evidence="7">YhgE/Pip domain-containing protein</fullName>
    </submittedName>
</protein>
<dbReference type="NCBIfam" id="TIGR03061">
    <property type="entry name" value="pip_yhgE_Nterm"/>
    <property type="match status" value="1"/>
</dbReference>
<keyword evidence="3 5" id="KW-1133">Transmembrane helix</keyword>
<dbReference type="Proteomes" id="UP001546774">
    <property type="component" value="Unassembled WGS sequence"/>
</dbReference>
<feature type="transmembrane region" description="Helical" evidence="5">
    <location>
        <begin position="390"/>
        <end position="411"/>
    </location>
</feature>
<dbReference type="Gene3D" id="3.40.1710.10">
    <property type="entry name" value="abc type-2 transporter like domain"/>
    <property type="match status" value="1"/>
</dbReference>
<dbReference type="InterPro" id="IPR013525">
    <property type="entry name" value="ABC2_TM"/>
</dbReference>
<accession>A0ABV1H440</accession>
<feature type="transmembrane region" description="Helical" evidence="5">
    <location>
        <begin position="20"/>
        <end position="38"/>
    </location>
</feature>
<feature type="domain" description="ABC-2 type transporter transmembrane" evidence="6">
    <location>
        <begin position="22"/>
        <end position="198"/>
    </location>
</feature>